<dbReference type="AlphaFoldDB" id="A0A663MWM8"/>
<evidence type="ECO:0000313" key="16">
    <source>
        <dbReference type="Ensembl" id="ENSACUP00000015942.1"/>
    </source>
</evidence>
<evidence type="ECO:0000256" key="2">
    <source>
        <dbReference type="ARBA" id="ARBA00001946"/>
    </source>
</evidence>
<keyword evidence="6" id="KW-0507">mRNA processing</keyword>
<evidence type="ECO:0000256" key="9">
    <source>
        <dbReference type="ARBA" id="ARBA00022741"/>
    </source>
</evidence>
<keyword evidence="9" id="KW-0547">Nucleotide-binding</keyword>
<evidence type="ECO:0000256" key="7">
    <source>
        <dbReference type="ARBA" id="ARBA00022679"/>
    </source>
</evidence>
<dbReference type="Gene3D" id="1.10.1410.10">
    <property type="match status" value="1"/>
</dbReference>
<evidence type="ECO:0000313" key="17">
    <source>
        <dbReference type="Proteomes" id="UP000472269"/>
    </source>
</evidence>
<protein>
    <recommendedName>
        <fullName evidence="5">polynucleotide adenylyltransferase</fullName>
        <ecNumber evidence="5">2.7.7.19</ecNumber>
    </recommendedName>
</protein>
<evidence type="ECO:0000259" key="14">
    <source>
        <dbReference type="Pfam" id="PF04928"/>
    </source>
</evidence>
<reference evidence="16" key="1">
    <citation type="submission" date="2025-08" db="UniProtKB">
        <authorList>
            <consortium name="Ensembl"/>
        </authorList>
    </citation>
    <scope>IDENTIFICATION</scope>
</reference>
<reference evidence="16" key="2">
    <citation type="submission" date="2025-09" db="UniProtKB">
        <authorList>
            <consortium name="Ensembl"/>
        </authorList>
    </citation>
    <scope>IDENTIFICATION</scope>
</reference>
<dbReference type="GO" id="GO:0046872">
    <property type="term" value="F:metal ion binding"/>
    <property type="evidence" value="ECO:0007669"/>
    <property type="project" value="UniProtKB-KW"/>
</dbReference>
<dbReference type="InterPro" id="IPR007012">
    <property type="entry name" value="PolA_pol_cen_dom"/>
</dbReference>
<organism evidence="16 17">
    <name type="scientific">Athene cunicularia</name>
    <name type="common">Burrowing owl</name>
    <name type="synonym">Speotyto cunicularia</name>
    <dbReference type="NCBI Taxonomy" id="194338"/>
    <lineage>
        <taxon>Eukaryota</taxon>
        <taxon>Metazoa</taxon>
        <taxon>Chordata</taxon>
        <taxon>Craniata</taxon>
        <taxon>Vertebrata</taxon>
        <taxon>Euteleostomi</taxon>
        <taxon>Archelosauria</taxon>
        <taxon>Archosauria</taxon>
        <taxon>Dinosauria</taxon>
        <taxon>Saurischia</taxon>
        <taxon>Theropoda</taxon>
        <taxon>Coelurosauria</taxon>
        <taxon>Aves</taxon>
        <taxon>Neognathae</taxon>
        <taxon>Neoaves</taxon>
        <taxon>Telluraves</taxon>
        <taxon>Strigiformes</taxon>
        <taxon>Strigidae</taxon>
        <taxon>Athene</taxon>
    </lineage>
</organism>
<dbReference type="Proteomes" id="UP000472269">
    <property type="component" value="Unplaced"/>
</dbReference>
<evidence type="ECO:0000256" key="5">
    <source>
        <dbReference type="ARBA" id="ARBA00012388"/>
    </source>
</evidence>
<evidence type="ECO:0000256" key="10">
    <source>
        <dbReference type="ARBA" id="ARBA00022840"/>
    </source>
</evidence>
<feature type="domain" description="Poly(A) polymerase central" evidence="14">
    <location>
        <begin position="172"/>
        <end position="225"/>
    </location>
</feature>
<sequence>IKPSGALKDGQELSHSLVVLGNLNPLVNEWISELSEKSSPSAAASVGGKIVPLGSYWLRAHTKGGGRDVVSVAPRHIERSDSFQSFFEILKHQEEIKNLRAVEDAYVPAVKFEFDGVEIDLMFARPSVQTVSDNLDLGDDWHLRSLDMRCILSLNGEVANEMLHLVLKEENFRLTLCAIKLIYSNLLGFLGGVSCTMLVARTCPLYSKALASALVNKLSFFFFKMVRAIVYFNLQKEVTLLEVVLHIRFMWATFSSTLNYMAEF</sequence>
<dbReference type="PANTHER" id="PTHR10682:SF6">
    <property type="entry name" value="POLY(A) POLYMERASE GAMMA"/>
    <property type="match status" value="1"/>
</dbReference>
<evidence type="ECO:0000256" key="3">
    <source>
        <dbReference type="ARBA" id="ARBA00004123"/>
    </source>
</evidence>
<dbReference type="Pfam" id="PF04928">
    <property type="entry name" value="PAP_central"/>
    <property type="match status" value="1"/>
</dbReference>
<evidence type="ECO:0000256" key="8">
    <source>
        <dbReference type="ARBA" id="ARBA00022723"/>
    </source>
</evidence>
<name>A0A663MWM8_ATHCN</name>
<dbReference type="GO" id="GO:0005634">
    <property type="term" value="C:nucleus"/>
    <property type="evidence" value="ECO:0007669"/>
    <property type="project" value="UniProtKB-SubCell"/>
</dbReference>
<keyword evidence="12" id="KW-0539">Nucleus</keyword>
<feature type="domain" description="Poly(A) polymerase nucleotidyltransferase" evidence="15">
    <location>
        <begin position="5"/>
        <end position="166"/>
    </location>
</feature>
<dbReference type="InterPro" id="IPR043519">
    <property type="entry name" value="NT_sf"/>
</dbReference>
<dbReference type="SUPFAM" id="SSF81631">
    <property type="entry name" value="PAP/OAS1 substrate-binding domain"/>
    <property type="match status" value="1"/>
</dbReference>
<proteinExistence type="inferred from homology"/>
<evidence type="ECO:0000256" key="4">
    <source>
        <dbReference type="ARBA" id="ARBA00010912"/>
    </source>
</evidence>
<dbReference type="GO" id="GO:1990817">
    <property type="term" value="F:poly(A) RNA polymerase activity"/>
    <property type="evidence" value="ECO:0007669"/>
    <property type="project" value="UniProtKB-EC"/>
</dbReference>
<evidence type="ECO:0000256" key="1">
    <source>
        <dbReference type="ARBA" id="ARBA00001936"/>
    </source>
</evidence>
<dbReference type="GO" id="GO:0005524">
    <property type="term" value="F:ATP binding"/>
    <property type="evidence" value="ECO:0007669"/>
    <property type="project" value="UniProtKB-KW"/>
</dbReference>
<dbReference type="Pfam" id="PF20750">
    <property type="entry name" value="PAP_NTPase"/>
    <property type="match status" value="1"/>
</dbReference>
<comment type="similarity">
    <text evidence="4">Belongs to the poly(A) polymerase family.</text>
</comment>
<accession>A0A663MWM8</accession>
<dbReference type="Gene3D" id="3.30.460.10">
    <property type="entry name" value="Beta Polymerase, domain 2"/>
    <property type="match status" value="1"/>
</dbReference>
<dbReference type="SUPFAM" id="SSF81301">
    <property type="entry name" value="Nucleotidyltransferase"/>
    <property type="match status" value="1"/>
</dbReference>
<evidence type="ECO:0000256" key="6">
    <source>
        <dbReference type="ARBA" id="ARBA00022664"/>
    </source>
</evidence>
<comment type="cofactor">
    <cofactor evidence="1">
        <name>Mn(2+)</name>
        <dbReference type="ChEBI" id="CHEBI:29035"/>
    </cofactor>
</comment>
<dbReference type="CDD" id="cd05402">
    <property type="entry name" value="NT_PAP_TUTase"/>
    <property type="match status" value="1"/>
</dbReference>
<keyword evidence="8" id="KW-0479">Metal-binding</keyword>
<evidence type="ECO:0000256" key="13">
    <source>
        <dbReference type="ARBA" id="ARBA00048830"/>
    </source>
</evidence>
<dbReference type="PANTHER" id="PTHR10682">
    <property type="entry name" value="POLY A POLYMERASE"/>
    <property type="match status" value="1"/>
</dbReference>
<evidence type="ECO:0000256" key="12">
    <source>
        <dbReference type="ARBA" id="ARBA00023242"/>
    </source>
</evidence>
<comment type="subcellular location">
    <subcellularLocation>
        <location evidence="3">Nucleus</location>
    </subcellularLocation>
</comment>
<comment type="catalytic activity">
    <reaction evidence="13">
        <text>RNA(n) + ATP = RNA(n)-3'-adenine ribonucleotide + diphosphate</text>
        <dbReference type="Rhea" id="RHEA:11332"/>
        <dbReference type="Rhea" id="RHEA-COMP:14527"/>
        <dbReference type="Rhea" id="RHEA-COMP:17347"/>
        <dbReference type="ChEBI" id="CHEBI:30616"/>
        <dbReference type="ChEBI" id="CHEBI:33019"/>
        <dbReference type="ChEBI" id="CHEBI:140395"/>
        <dbReference type="ChEBI" id="CHEBI:173115"/>
        <dbReference type="EC" id="2.7.7.19"/>
    </reaction>
</comment>
<dbReference type="GO" id="GO:0006397">
    <property type="term" value="P:mRNA processing"/>
    <property type="evidence" value="ECO:0007669"/>
    <property type="project" value="UniProtKB-KW"/>
</dbReference>
<dbReference type="EC" id="2.7.7.19" evidence="5"/>
<keyword evidence="10" id="KW-0067">ATP-binding</keyword>
<keyword evidence="7" id="KW-0808">Transferase</keyword>
<keyword evidence="11" id="KW-0460">Magnesium</keyword>
<keyword evidence="17" id="KW-1185">Reference proteome</keyword>
<comment type="cofactor">
    <cofactor evidence="2">
        <name>Mg(2+)</name>
        <dbReference type="ChEBI" id="CHEBI:18420"/>
    </cofactor>
</comment>
<dbReference type="InterPro" id="IPR048840">
    <property type="entry name" value="PolA_pol_NTPase"/>
</dbReference>
<evidence type="ECO:0000259" key="15">
    <source>
        <dbReference type="Pfam" id="PF20750"/>
    </source>
</evidence>
<dbReference type="Ensembl" id="ENSACUT00000017006.1">
    <property type="protein sequence ID" value="ENSACUP00000015942.1"/>
    <property type="gene ID" value="ENSACUG00000010701.1"/>
</dbReference>
<evidence type="ECO:0000256" key="11">
    <source>
        <dbReference type="ARBA" id="ARBA00022842"/>
    </source>
</evidence>